<dbReference type="AlphaFoldDB" id="A0A0L0P0G2"/>
<accession>A0A0L0P0G2</accession>
<proteinExistence type="predicted"/>
<sequence length="459" mass="52300">MFRLARSIHWRSHRALGLRRIPTFPVIQRRQLSANALGSLRSGGLIANILAGAYLGGLVVCFGSLYLLYHDADKRQHIPLLVGLENTVIAVKGIGKDDVLKLPRHAVKHYRRLLANIGKDIDPDYSFEETVNGQRNYLVPLVSSEDLLQKKGADFANFYIDIVLRYSRALLAKEHVAESRAMLKQIIDNDEVFYRLGDAERMSQCSRLLSGISFSADEKEYYLKRAIDMLAQTFLRVHIKDFLLQEDLRISDELIHSLNGLAFLYASESKSVRSKKEKQALLSKALNIYLANLKGISSVEKTILSGELTQASYPLFNCDEENLKMLSAEIKCHVSEILWAKNFKDSAVAWGEEVVDEIYFDHKSIARATPILSAVLDNLVIMYGRLKDKQSQERCMALREDLNEFETDPPSWYDSVVQRFTKIIYYKGPLGVLEKALKERFGPPEKTPELEEHEDEDQE</sequence>
<dbReference type="VEuPathDB" id="FungiDB:CJI97_000628"/>
<evidence type="ECO:0000313" key="4">
    <source>
        <dbReference type="Proteomes" id="UP000037122"/>
    </source>
</evidence>
<name>A0A0L0P0G2_CANAR</name>
<gene>
    <name evidence="3" type="ORF">QG37_03162</name>
</gene>
<feature type="region of interest" description="Disordered" evidence="1">
    <location>
        <begin position="439"/>
        <end position="459"/>
    </location>
</feature>
<feature type="transmembrane region" description="Helical" evidence="2">
    <location>
        <begin position="45"/>
        <end position="69"/>
    </location>
</feature>
<dbReference type="VEuPathDB" id="FungiDB:CJJ09_002588"/>
<keyword evidence="2" id="KW-1133">Transmembrane helix</keyword>
<dbReference type="VEuPathDB" id="FungiDB:QG37_03162"/>
<dbReference type="Proteomes" id="UP000037122">
    <property type="component" value="Unassembled WGS sequence"/>
</dbReference>
<reference evidence="4" key="1">
    <citation type="journal article" date="2015" name="BMC Genomics">
        <title>Draft genome of a commonly misdiagnosed multidrug resistant pathogen Candida auris.</title>
        <authorList>
            <person name="Chatterjee S."/>
            <person name="Alampalli S.V."/>
            <person name="Nageshan R.K."/>
            <person name="Chettiar S.T."/>
            <person name="Joshi S."/>
            <person name="Tatu U.S."/>
        </authorList>
    </citation>
    <scope>NUCLEOTIDE SEQUENCE [LARGE SCALE GENOMIC DNA]</scope>
    <source>
        <strain evidence="4">6684</strain>
    </source>
</reference>
<comment type="caution">
    <text evidence="3">The sequence shown here is derived from an EMBL/GenBank/DDBJ whole genome shotgun (WGS) entry which is preliminary data.</text>
</comment>
<dbReference type="VEuPathDB" id="FungiDB:CJI96_0003469"/>
<dbReference type="VEuPathDB" id="FungiDB:CJJ07_003029"/>
<keyword evidence="2" id="KW-0812">Transmembrane</keyword>
<evidence type="ECO:0000256" key="1">
    <source>
        <dbReference type="SAM" id="MobiDB-lite"/>
    </source>
</evidence>
<evidence type="ECO:0000256" key="2">
    <source>
        <dbReference type="SAM" id="Phobius"/>
    </source>
</evidence>
<dbReference type="EMBL" id="LGST01000021">
    <property type="protein sequence ID" value="KND99749.1"/>
    <property type="molecule type" value="Genomic_DNA"/>
</dbReference>
<protein>
    <submittedName>
        <fullName evidence="3">Uncharacterized protein</fullName>
    </submittedName>
</protein>
<feature type="compositionally biased region" description="Basic and acidic residues" evidence="1">
    <location>
        <begin position="439"/>
        <end position="450"/>
    </location>
</feature>
<keyword evidence="2" id="KW-0472">Membrane</keyword>
<dbReference type="VEuPathDB" id="FungiDB:B9J08_000626"/>
<evidence type="ECO:0000313" key="3">
    <source>
        <dbReference type="EMBL" id="KND99749.1"/>
    </source>
</evidence>
<organism evidence="3 4">
    <name type="scientific">Candidozyma auris</name>
    <name type="common">Yeast</name>
    <name type="synonym">Candida auris</name>
    <dbReference type="NCBI Taxonomy" id="498019"/>
    <lineage>
        <taxon>Eukaryota</taxon>
        <taxon>Fungi</taxon>
        <taxon>Dikarya</taxon>
        <taxon>Ascomycota</taxon>
        <taxon>Saccharomycotina</taxon>
        <taxon>Pichiomycetes</taxon>
        <taxon>Metschnikowiaceae</taxon>
        <taxon>Candidozyma</taxon>
    </lineage>
</organism>